<accession>A0ABN0GW45</accession>
<sequence length="75" mass="8562">MIKVSEAPECQALGRFETLGSNLRHGIPKEVAAVRVTLGKSQKRFYLQVEIIKNPAVFRSYFSENSRIFLKGYDK</sequence>
<evidence type="ECO:0000313" key="2">
    <source>
        <dbReference type="Proteomes" id="UP000007815"/>
    </source>
</evidence>
<comment type="caution">
    <text evidence="1">The sequence shown here is derived from an EMBL/GenBank/DDBJ whole genome shotgun (WGS) entry which is preliminary data.</text>
</comment>
<organism evidence="1 2">
    <name type="scientific">Streptococcus ratti FA-1 = DSM 20564</name>
    <dbReference type="NCBI Taxonomy" id="699248"/>
    <lineage>
        <taxon>Bacteria</taxon>
        <taxon>Bacillati</taxon>
        <taxon>Bacillota</taxon>
        <taxon>Bacilli</taxon>
        <taxon>Lactobacillales</taxon>
        <taxon>Streptococcaceae</taxon>
        <taxon>Streptococcus</taxon>
    </lineage>
</organism>
<protein>
    <submittedName>
        <fullName evidence="1">Uncharacterized protein</fullName>
    </submittedName>
</protein>
<name>A0ABN0GW45_STRRT</name>
<dbReference type="EMBL" id="AJTZ01000005">
    <property type="protein sequence ID" value="EJN94493.1"/>
    <property type="molecule type" value="Genomic_DNA"/>
</dbReference>
<evidence type="ECO:0000313" key="1">
    <source>
        <dbReference type="EMBL" id="EJN94493.1"/>
    </source>
</evidence>
<reference evidence="1 2" key="1">
    <citation type="submission" date="2009-12" db="EMBL/GenBank/DDBJ databases">
        <authorList>
            <person name="Lefebure T."/>
            <person name="Cornejo O.E."/>
            <person name="Pavinski Bitar P.D."/>
            <person name="Lang P."/>
            <person name="Stanhope M.J."/>
        </authorList>
    </citation>
    <scope>NUCLEOTIDE SEQUENCE [LARGE SCALE GENOMIC DNA]</scope>
    <source>
        <strain evidence="1 2">FA-1</strain>
    </source>
</reference>
<gene>
    <name evidence="1" type="ORF">SRA_08146</name>
</gene>
<dbReference type="Proteomes" id="UP000007815">
    <property type="component" value="Unassembled WGS sequence"/>
</dbReference>
<keyword evidence="2" id="KW-1185">Reference proteome</keyword>
<proteinExistence type="predicted"/>